<dbReference type="Proteomes" id="UP000593567">
    <property type="component" value="Unassembled WGS sequence"/>
</dbReference>
<name>A0A7J7IV75_BUGNE</name>
<reference evidence="4" key="1">
    <citation type="submission" date="2020-06" db="EMBL/GenBank/DDBJ databases">
        <title>Draft genome of Bugula neritina, a colonial animal packing powerful symbionts and potential medicines.</title>
        <authorList>
            <person name="Rayko M."/>
        </authorList>
    </citation>
    <scope>NUCLEOTIDE SEQUENCE [LARGE SCALE GENOMIC DNA]</scope>
    <source>
        <strain evidence="4">Kwan_BN1</strain>
    </source>
</reference>
<protein>
    <recommendedName>
        <fullName evidence="3">Ig-like domain-containing protein</fullName>
    </recommendedName>
</protein>
<dbReference type="InterPro" id="IPR036179">
    <property type="entry name" value="Ig-like_dom_sf"/>
</dbReference>
<evidence type="ECO:0000259" key="3">
    <source>
        <dbReference type="PROSITE" id="PS50835"/>
    </source>
</evidence>
<keyword evidence="1" id="KW-1015">Disulfide bond</keyword>
<dbReference type="PROSITE" id="PS50835">
    <property type="entry name" value="IG_LIKE"/>
    <property type="match status" value="1"/>
</dbReference>
<keyword evidence="2" id="KW-0393">Immunoglobulin domain</keyword>
<keyword evidence="5" id="KW-1185">Reference proteome</keyword>
<dbReference type="AlphaFoldDB" id="A0A7J7IV75"/>
<dbReference type="Gene3D" id="2.60.40.10">
    <property type="entry name" value="Immunoglobulins"/>
    <property type="match status" value="1"/>
</dbReference>
<accession>A0A7J7IV75</accession>
<dbReference type="Pfam" id="PF07679">
    <property type="entry name" value="I-set"/>
    <property type="match status" value="1"/>
</dbReference>
<dbReference type="OrthoDB" id="5969272at2759"/>
<sequence length="226" mass="26055">MEVDKGCVVNLSVIIVGLPIPRITWTLDDDIITPNNKFILEQDEAQNKYTLIIQHITRKEEGVYRCVAKNCHGSCSTMSFVTVKEVIRRRRNVSKRPKIATINEWTSQEEEEKDEGADNYLLRNKHCWDWWNLSALSDNEEVFERSDSPPIIPSSGDVPCNGTPSNDRVKKVHLRKTFVRAKSAEPESNLCRKKSTSLPEVHKGQVENKYKKLLSFWEKITAKKKQ</sequence>
<comment type="caution">
    <text evidence="4">The sequence shown here is derived from an EMBL/GenBank/DDBJ whole genome shotgun (WGS) entry which is preliminary data.</text>
</comment>
<evidence type="ECO:0000256" key="2">
    <source>
        <dbReference type="ARBA" id="ARBA00023319"/>
    </source>
</evidence>
<dbReference type="SUPFAM" id="SSF48726">
    <property type="entry name" value="Immunoglobulin"/>
    <property type="match status" value="1"/>
</dbReference>
<dbReference type="PANTHER" id="PTHR47633">
    <property type="entry name" value="IMMUNOGLOBULIN"/>
    <property type="match status" value="1"/>
</dbReference>
<evidence type="ECO:0000313" key="5">
    <source>
        <dbReference type="Proteomes" id="UP000593567"/>
    </source>
</evidence>
<dbReference type="InterPro" id="IPR007110">
    <property type="entry name" value="Ig-like_dom"/>
</dbReference>
<evidence type="ECO:0000313" key="4">
    <source>
        <dbReference type="EMBL" id="KAF6017118.1"/>
    </source>
</evidence>
<gene>
    <name evidence="4" type="ORF">EB796_024569</name>
</gene>
<dbReference type="InterPro" id="IPR013783">
    <property type="entry name" value="Ig-like_fold"/>
</dbReference>
<evidence type="ECO:0000256" key="1">
    <source>
        <dbReference type="ARBA" id="ARBA00023157"/>
    </source>
</evidence>
<dbReference type="GO" id="GO:0004672">
    <property type="term" value="F:protein kinase activity"/>
    <property type="evidence" value="ECO:0007669"/>
    <property type="project" value="TreeGrafter"/>
</dbReference>
<organism evidence="4 5">
    <name type="scientific">Bugula neritina</name>
    <name type="common">Brown bryozoan</name>
    <name type="synonym">Sertularia neritina</name>
    <dbReference type="NCBI Taxonomy" id="10212"/>
    <lineage>
        <taxon>Eukaryota</taxon>
        <taxon>Metazoa</taxon>
        <taxon>Spiralia</taxon>
        <taxon>Lophotrochozoa</taxon>
        <taxon>Bryozoa</taxon>
        <taxon>Gymnolaemata</taxon>
        <taxon>Cheilostomatida</taxon>
        <taxon>Flustrina</taxon>
        <taxon>Buguloidea</taxon>
        <taxon>Bugulidae</taxon>
        <taxon>Bugula</taxon>
    </lineage>
</organism>
<proteinExistence type="predicted"/>
<dbReference type="EMBL" id="VXIV02003429">
    <property type="protein sequence ID" value="KAF6017118.1"/>
    <property type="molecule type" value="Genomic_DNA"/>
</dbReference>
<dbReference type="InterPro" id="IPR013098">
    <property type="entry name" value="Ig_I-set"/>
</dbReference>
<feature type="domain" description="Ig-like" evidence="3">
    <location>
        <begin position="1"/>
        <end position="82"/>
    </location>
</feature>
<dbReference type="FunFam" id="2.60.40.10:FF:000032">
    <property type="entry name" value="palladin isoform X1"/>
    <property type="match status" value="1"/>
</dbReference>
<dbReference type="PANTHER" id="PTHR47633:SF8">
    <property type="entry name" value="SPEG NEIGHBOR PROTEIN"/>
    <property type="match status" value="1"/>
</dbReference>